<reference evidence="1 2" key="1">
    <citation type="submission" date="2018-08" db="EMBL/GenBank/DDBJ databases">
        <title>A genome reference for cultivated species of the human gut microbiota.</title>
        <authorList>
            <person name="Zou Y."/>
            <person name="Xue W."/>
            <person name="Luo G."/>
        </authorList>
    </citation>
    <scope>NUCLEOTIDE SEQUENCE [LARGE SCALE GENOMIC DNA]</scope>
    <source>
        <strain evidence="1 2">AF22-3AC</strain>
    </source>
</reference>
<dbReference type="Gene3D" id="2.120.10.30">
    <property type="entry name" value="TolB, C-terminal domain"/>
    <property type="match status" value="1"/>
</dbReference>
<evidence type="ECO:0000313" key="1">
    <source>
        <dbReference type="EMBL" id="RGS38226.1"/>
    </source>
</evidence>
<dbReference type="Proteomes" id="UP000283341">
    <property type="component" value="Unassembled WGS sequence"/>
</dbReference>
<accession>A0A412IKS6</accession>
<dbReference type="SUPFAM" id="SSF63825">
    <property type="entry name" value="YWTD domain"/>
    <property type="match status" value="1"/>
</dbReference>
<name>A0A412IKS6_9BACE</name>
<comment type="caution">
    <text evidence="1">The sequence shown here is derived from an EMBL/GenBank/DDBJ whole genome shotgun (WGS) entry which is preliminary data.</text>
</comment>
<protein>
    <submittedName>
        <fullName evidence="1">Uncharacterized protein</fullName>
    </submittedName>
</protein>
<gene>
    <name evidence="1" type="ORF">DWX97_07655</name>
</gene>
<dbReference type="RefSeq" id="WP_118402208.1">
    <property type="nucleotide sequence ID" value="NZ_JADNFX010000058.1"/>
</dbReference>
<dbReference type="EMBL" id="QRVJ01000004">
    <property type="protein sequence ID" value="RGS38226.1"/>
    <property type="molecule type" value="Genomic_DNA"/>
</dbReference>
<proteinExistence type="predicted"/>
<dbReference type="AlphaFoldDB" id="A0A412IKS6"/>
<sequence length="345" mass="39024">MKILYILLAGLCLCACEKTKIEDVIREVEPEQPSSIHYYYSYKAGEVINAEKLGYASGEFMPGCTYIYGDTLFIANTQSGHFSVDLYSLAAHRKIGSVSTWVYKDATQTFGNYVEAISVANDRLYLANIGSCIDVFDVHTLKFITRIGNRNWGHGNAQLFHTHAMAIVNDYIIVRMKDGLQVTLQSDVSAEKYQNINYYSRGSLDGFDVNNGFYPHQMAVDTTGLVFLADYGQYGNRKIQVIDTALIQKGSNITMTTNETIPLDFNPRGIALYKNLMYISAADGSIRCYDRDKKKFFQTFKSVPGYTFKGGQKLWVHNNRLWVTDVATKEIVGIDIFRNVIEEYD</sequence>
<dbReference type="InterPro" id="IPR011042">
    <property type="entry name" value="6-blade_b-propeller_TolB-like"/>
</dbReference>
<organism evidence="1 2">
    <name type="scientific">Bacteroides cellulosilyticus</name>
    <dbReference type="NCBI Taxonomy" id="246787"/>
    <lineage>
        <taxon>Bacteria</taxon>
        <taxon>Pseudomonadati</taxon>
        <taxon>Bacteroidota</taxon>
        <taxon>Bacteroidia</taxon>
        <taxon>Bacteroidales</taxon>
        <taxon>Bacteroidaceae</taxon>
        <taxon>Bacteroides</taxon>
    </lineage>
</organism>
<evidence type="ECO:0000313" key="2">
    <source>
        <dbReference type="Proteomes" id="UP000283341"/>
    </source>
</evidence>